<evidence type="ECO:0000313" key="1">
    <source>
        <dbReference type="EMBL" id="CAD8056288.1"/>
    </source>
</evidence>
<keyword evidence="2" id="KW-1185">Reference proteome</keyword>
<name>A0A8S1KM23_PARPR</name>
<protein>
    <submittedName>
        <fullName evidence="1">Uncharacterized protein</fullName>
    </submittedName>
</protein>
<proteinExistence type="predicted"/>
<gene>
    <name evidence="1" type="ORF">PPRIM_AZ9-3.1.T0240237</name>
</gene>
<organism evidence="1 2">
    <name type="scientific">Paramecium primaurelia</name>
    <dbReference type="NCBI Taxonomy" id="5886"/>
    <lineage>
        <taxon>Eukaryota</taxon>
        <taxon>Sar</taxon>
        <taxon>Alveolata</taxon>
        <taxon>Ciliophora</taxon>
        <taxon>Intramacronucleata</taxon>
        <taxon>Oligohymenophorea</taxon>
        <taxon>Peniculida</taxon>
        <taxon>Parameciidae</taxon>
        <taxon>Paramecium</taxon>
    </lineage>
</organism>
<accession>A0A8S1KM23</accession>
<dbReference type="EMBL" id="CAJJDM010000022">
    <property type="protein sequence ID" value="CAD8056288.1"/>
    <property type="molecule type" value="Genomic_DNA"/>
</dbReference>
<evidence type="ECO:0000313" key="2">
    <source>
        <dbReference type="Proteomes" id="UP000688137"/>
    </source>
</evidence>
<reference evidence="1" key="1">
    <citation type="submission" date="2021-01" db="EMBL/GenBank/DDBJ databases">
        <authorList>
            <consortium name="Genoscope - CEA"/>
            <person name="William W."/>
        </authorList>
    </citation>
    <scope>NUCLEOTIDE SEQUENCE</scope>
</reference>
<sequence>MINKENFLNKAIQRIRLDEITVKETYFQDDLNQEDRLKEFEQKYHGFRDNFIEYKPNKSKADNIDNQQKLIQALFPGIMMEDITAGILANVTLLYIQEIIETAKELAVKNESLKISQNDIIEAVRIAEFKNQYELEEEFQRFFQ</sequence>
<dbReference type="AlphaFoldDB" id="A0A8S1KM23"/>
<dbReference type="OMA" id="NFIEYKP"/>
<dbReference type="Proteomes" id="UP000688137">
    <property type="component" value="Unassembled WGS sequence"/>
</dbReference>
<comment type="caution">
    <text evidence="1">The sequence shown here is derived from an EMBL/GenBank/DDBJ whole genome shotgun (WGS) entry which is preliminary data.</text>
</comment>